<dbReference type="EnsemblMetazoa" id="XM_022813305">
    <property type="protein sequence ID" value="XP_022669040"/>
    <property type="gene ID" value="LOC111253618"/>
</dbReference>
<dbReference type="EnsemblMetazoa" id="XM_022813304">
    <property type="protein sequence ID" value="XP_022669039"/>
    <property type="gene ID" value="LOC111253618"/>
</dbReference>
<dbReference type="KEGG" id="vde:111253618"/>
<dbReference type="GeneID" id="111253618"/>
<evidence type="ECO:0000313" key="3">
    <source>
        <dbReference type="Proteomes" id="UP000594260"/>
    </source>
</evidence>
<proteinExistence type="predicted"/>
<feature type="region of interest" description="Disordered" evidence="1">
    <location>
        <begin position="80"/>
        <end position="100"/>
    </location>
</feature>
<sequence>MSHTSNLVLYRLYGQSVPHPSTLKADLILDRFPRPGIGRGRPIVVQSQRLNPTRTVRLTQDSADSWDSSRCKSILESGLYSKGPCDDTNNDRRLNRPNLGYPNQISRRMYSYRAVPLSNVQSPILQNFADIHLKDPGEDEYDDDDSS</sequence>
<dbReference type="AlphaFoldDB" id="A0A7M7KMC1"/>
<evidence type="ECO:0000256" key="1">
    <source>
        <dbReference type="SAM" id="MobiDB-lite"/>
    </source>
</evidence>
<dbReference type="RefSeq" id="XP_022669039.1">
    <property type="nucleotide sequence ID" value="XM_022813304.1"/>
</dbReference>
<protein>
    <submittedName>
        <fullName evidence="2">Uncharacterized protein</fullName>
    </submittedName>
</protein>
<dbReference type="InParanoid" id="A0A7M7KMC1"/>
<evidence type="ECO:0000313" key="2">
    <source>
        <dbReference type="EnsemblMetazoa" id="XP_022669040"/>
    </source>
</evidence>
<accession>A0A7M7KMC1</accession>
<dbReference type="Proteomes" id="UP000594260">
    <property type="component" value="Unplaced"/>
</dbReference>
<dbReference type="RefSeq" id="XP_022669040.1">
    <property type="nucleotide sequence ID" value="XM_022813305.1"/>
</dbReference>
<reference evidence="2" key="1">
    <citation type="submission" date="2021-01" db="UniProtKB">
        <authorList>
            <consortium name="EnsemblMetazoa"/>
        </authorList>
    </citation>
    <scope>IDENTIFICATION</scope>
</reference>
<organism evidence="2 3">
    <name type="scientific">Varroa destructor</name>
    <name type="common">Honeybee mite</name>
    <dbReference type="NCBI Taxonomy" id="109461"/>
    <lineage>
        <taxon>Eukaryota</taxon>
        <taxon>Metazoa</taxon>
        <taxon>Ecdysozoa</taxon>
        <taxon>Arthropoda</taxon>
        <taxon>Chelicerata</taxon>
        <taxon>Arachnida</taxon>
        <taxon>Acari</taxon>
        <taxon>Parasitiformes</taxon>
        <taxon>Mesostigmata</taxon>
        <taxon>Gamasina</taxon>
        <taxon>Dermanyssoidea</taxon>
        <taxon>Varroidae</taxon>
        <taxon>Varroa</taxon>
    </lineage>
</organism>
<keyword evidence="3" id="KW-1185">Reference proteome</keyword>
<name>A0A7M7KMC1_VARDE</name>